<sequence length="134" mass="15474">MPTNRHPTQKDIEPTRAEIQLIKNQLSNRNNVRLNAGLPALDMEVVYEQQIDKLADDKFEELLEPYLVAAYEIYTGSPGVANRLKQHIEVYQHAEKALFDDTGLRRPNPKPFNMVKFLSMYFGEELPVASRRNC</sequence>
<accession>A0A7W6E0C3</accession>
<reference evidence="1 2" key="1">
    <citation type="submission" date="2020-08" db="EMBL/GenBank/DDBJ databases">
        <title>Genomic Encyclopedia of Type Strains, Phase IV (KMG-IV): sequencing the most valuable type-strain genomes for metagenomic binning, comparative biology and taxonomic classification.</title>
        <authorList>
            <person name="Goeker M."/>
        </authorList>
    </citation>
    <scope>NUCLEOTIDE SEQUENCE [LARGE SCALE GENOMIC DNA]</scope>
    <source>
        <strain evidence="1 2">DSM 102234</strain>
    </source>
</reference>
<organism evidence="1 2">
    <name type="scientific">Sulfitobacter undariae</name>
    <dbReference type="NCBI Taxonomy" id="1563671"/>
    <lineage>
        <taxon>Bacteria</taxon>
        <taxon>Pseudomonadati</taxon>
        <taxon>Pseudomonadota</taxon>
        <taxon>Alphaproteobacteria</taxon>
        <taxon>Rhodobacterales</taxon>
        <taxon>Roseobacteraceae</taxon>
        <taxon>Sulfitobacter</taxon>
    </lineage>
</organism>
<dbReference type="AlphaFoldDB" id="A0A7W6E0C3"/>
<protein>
    <submittedName>
        <fullName evidence="1">Uncharacterized protein</fullName>
    </submittedName>
</protein>
<dbReference type="RefSeq" id="WP_184561559.1">
    <property type="nucleotide sequence ID" value="NZ_JACIEI010000001.1"/>
</dbReference>
<dbReference type="Proteomes" id="UP000530268">
    <property type="component" value="Unassembled WGS sequence"/>
</dbReference>
<name>A0A7W6E0C3_9RHOB</name>
<evidence type="ECO:0000313" key="2">
    <source>
        <dbReference type="Proteomes" id="UP000530268"/>
    </source>
</evidence>
<gene>
    <name evidence="1" type="ORF">GGR95_000027</name>
</gene>
<evidence type="ECO:0000313" key="1">
    <source>
        <dbReference type="EMBL" id="MBB3992408.1"/>
    </source>
</evidence>
<comment type="caution">
    <text evidence="1">The sequence shown here is derived from an EMBL/GenBank/DDBJ whole genome shotgun (WGS) entry which is preliminary data.</text>
</comment>
<dbReference type="EMBL" id="JACIEI010000001">
    <property type="protein sequence ID" value="MBB3992408.1"/>
    <property type="molecule type" value="Genomic_DNA"/>
</dbReference>
<keyword evidence="2" id="KW-1185">Reference proteome</keyword>
<proteinExistence type="predicted"/>